<dbReference type="SMART" id="SM00043">
    <property type="entry name" value="CY"/>
    <property type="match status" value="1"/>
</dbReference>
<organism evidence="10 11">
    <name type="scientific">Sciurus vulgaris</name>
    <name type="common">Eurasian red squirrel</name>
    <dbReference type="NCBI Taxonomy" id="55149"/>
    <lineage>
        <taxon>Eukaryota</taxon>
        <taxon>Metazoa</taxon>
        <taxon>Chordata</taxon>
        <taxon>Craniata</taxon>
        <taxon>Vertebrata</taxon>
        <taxon>Euteleostomi</taxon>
        <taxon>Mammalia</taxon>
        <taxon>Eutheria</taxon>
        <taxon>Euarchontoglires</taxon>
        <taxon>Glires</taxon>
        <taxon>Rodentia</taxon>
        <taxon>Sciuromorpha</taxon>
        <taxon>Sciuridae</taxon>
        <taxon>Sciurinae</taxon>
        <taxon>Sciurini</taxon>
        <taxon>Sciurus</taxon>
    </lineage>
</organism>
<evidence type="ECO:0000313" key="11">
    <source>
        <dbReference type="Proteomes" id="UP000694564"/>
    </source>
</evidence>
<keyword evidence="8" id="KW-1133">Transmembrane helix</keyword>
<evidence type="ECO:0000256" key="8">
    <source>
        <dbReference type="SAM" id="Phobius"/>
    </source>
</evidence>
<keyword evidence="4" id="KW-0646">Protease inhibitor</keyword>
<keyword evidence="3" id="KW-0964">Secreted</keyword>
<evidence type="ECO:0000256" key="6">
    <source>
        <dbReference type="ARBA" id="ARBA00022729"/>
    </source>
</evidence>
<evidence type="ECO:0000256" key="2">
    <source>
        <dbReference type="ARBA" id="ARBA00009403"/>
    </source>
</evidence>
<evidence type="ECO:0000256" key="5">
    <source>
        <dbReference type="ARBA" id="ARBA00022704"/>
    </source>
</evidence>
<comment type="similarity">
    <text evidence="2">Belongs to the cystatin family.</text>
</comment>
<name>A0A8D2ADC7_SCIVU</name>
<reference evidence="10" key="2">
    <citation type="submission" date="2025-09" db="UniProtKB">
        <authorList>
            <consortium name="Ensembl"/>
        </authorList>
    </citation>
    <scope>IDENTIFICATION</scope>
</reference>
<dbReference type="Gene3D" id="3.10.450.10">
    <property type="match status" value="1"/>
</dbReference>
<dbReference type="GO" id="GO:0004869">
    <property type="term" value="F:cysteine-type endopeptidase inhibitor activity"/>
    <property type="evidence" value="ECO:0007669"/>
    <property type="project" value="UniProtKB-KW"/>
</dbReference>
<dbReference type="Ensembl" id="ENSSVLT00005000156.1">
    <property type="protein sequence ID" value="ENSSVLP00005000124.1"/>
    <property type="gene ID" value="ENSSVLG00005000133.1"/>
</dbReference>
<feature type="transmembrane region" description="Helical" evidence="8">
    <location>
        <begin position="22"/>
        <end position="41"/>
    </location>
</feature>
<keyword evidence="8" id="KW-0812">Transmembrane</keyword>
<protein>
    <recommendedName>
        <fullName evidence="9">Cystatin domain-containing protein</fullName>
    </recommendedName>
</protein>
<evidence type="ECO:0000256" key="1">
    <source>
        <dbReference type="ARBA" id="ARBA00004613"/>
    </source>
</evidence>
<dbReference type="SUPFAM" id="SSF54403">
    <property type="entry name" value="Cystatin/monellin"/>
    <property type="match status" value="1"/>
</dbReference>
<accession>A0A8D2ADC7</accession>
<keyword evidence="5" id="KW-0789">Thiol protease inhibitor</keyword>
<dbReference type="Proteomes" id="UP000694564">
    <property type="component" value="Chromosome 2"/>
</dbReference>
<keyword evidence="11" id="KW-1185">Reference proteome</keyword>
<keyword evidence="6" id="KW-0732">Signal</keyword>
<keyword evidence="7" id="KW-1015">Disulfide bond</keyword>
<dbReference type="CDD" id="cd00042">
    <property type="entry name" value="CY"/>
    <property type="match status" value="1"/>
</dbReference>
<evidence type="ECO:0000313" key="10">
    <source>
        <dbReference type="Ensembl" id="ENSSVLP00005000124.1"/>
    </source>
</evidence>
<proteinExistence type="inferred from homology"/>
<dbReference type="Pfam" id="PF00031">
    <property type="entry name" value="Cystatin"/>
    <property type="match status" value="1"/>
</dbReference>
<evidence type="ECO:0000256" key="7">
    <source>
        <dbReference type="ARBA" id="ARBA00023157"/>
    </source>
</evidence>
<evidence type="ECO:0000256" key="3">
    <source>
        <dbReference type="ARBA" id="ARBA00022525"/>
    </source>
</evidence>
<keyword evidence="8" id="KW-0472">Membrane</keyword>
<feature type="domain" description="Cystatin" evidence="9">
    <location>
        <begin position="39"/>
        <end position="147"/>
    </location>
</feature>
<dbReference type="GO" id="GO:0005576">
    <property type="term" value="C:extracellular region"/>
    <property type="evidence" value="ECO:0007669"/>
    <property type="project" value="UniProtKB-SubCell"/>
</dbReference>
<evidence type="ECO:0000259" key="9">
    <source>
        <dbReference type="SMART" id="SM00043"/>
    </source>
</evidence>
<dbReference type="InterPro" id="IPR046350">
    <property type="entry name" value="Cystatin_sf"/>
</dbReference>
<comment type="subcellular location">
    <subcellularLocation>
        <location evidence="1">Secreted</location>
    </subcellularLocation>
</comment>
<dbReference type="GeneTree" id="ENSGT00940000162636"/>
<reference evidence="10" key="1">
    <citation type="submission" date="2025-08" db="UniProtKB">
        <authorList>
            <consortium name="Ensembl"/>
        </authorList>
    </citation>
    <scope>IDENTIFICATION</scope>
</reference>
<dbReference type="InterPro" id="IPR000010">
    <property type="entry name" value="Cystatin_dom"/>
</dbReference>
<dbReference type="PANTHER" id="PTHR47393:SF1">
    <property type="entry name" value="CYSTATIN-12"/>
    <property type="match status" value="1"/>
</dbReference>
<dbReference type="PANTHER" id="PTHR47393">
    <property type="entry name" value="CYSTATIN-12-RELATED"/>
    <property type="match status" value="1"/>
</dbReference>
<dbReference type="InterPro" id="IPR052333">
    <property type="entry name" value="Cystatin_spermatogenesis"/>
</dbReference>
<sequence length="149" mass="17459">MQGCEDKPARLQTPTHTDAESMLWKVLLFVGLVVLGAHLCSNKFVDIDKTREFFALSLEYVVFWFNEGQKDEFAYKFLRVRRSQRELFNWTYLIDVEMGRTVCKKHDEDIDNCPLQQGTGEKKVRCTFIVFSLAWMTKFNILNSTCLQT</sequence>
<evidence type="ECO:0000256" key="4">
    <source>
        <dbReference type="ARBA" id="ARBA00022690"/>
    </source>
</evidence>
<dbReference type="AlphaFoldDB" id="A0A8D2ADC7"/>